<proteinExistence type="predicted"/>
<accession>A0A165ZR59</accession>
<evidence type="ECO:0000313" key="2">
    <source>
        <dbReference type="EMBL" id="KZT34555.1"/>
    </source>
</evidence>
<evidence type="ECO:0000313" key="3">
    <source>
        <dbReference type="Proteomes" id="UP000076798"/>
    </source>
</evidence>
<gene>
    <name evidence="2" type="ORF">SISSUDRAFT_1065236</name>
</gene>
<evidence type="ECO:0000256" key="1">
    <source>
        <dbReference type="SAM" id="MobiDB-lite"/>
    </source>
</evidence>
<reference evidence="2 3" key="1">
    <citation type="journal article" date="2016" name="Mol. Biol. Evol.">
        <title>Comparative Genomics of Early-Diverging Mushroom-Forming Fungi Provides Insights into the Origins of Lignocellulose Decay Capabilities.</title>
        <authorList>
            <person name="Nagy L.G."/>
            <person name="Riley R."/>
            <person name="Tritt A."/>
            <person name="Adam C."/>
            <person name="Daum C."/>
            <person name="Floudas D."/>
            <person name="Sun H."/>
            <person name="Yadav J.S."/>
            <person name="Pangilinan J."/>
            <person name="Larsson K.H."/>
            <person name="Matsuura K."/>
            <person name="Barry K."/>
            <person name="Labutti K."/>
            <person name="Kuo R."/>
            <person name="Ohm R.A."/>
            <person name="Bhattacharya S.S."/>
            <person name="Shirouzu T."/>
            <person name="Yoshinaga Y."/>
            <person name="Martin F.M."/>
            <person name="Grigoriev I.V."/>
            <person name="Hibbett D.S."/>
        </authorList>
    </citation>
    <scope>NUCLEOTIDE SEQUENCE [LARGE SCALE GENOMIC DNA]</scope>
    <source>
        <strain evidence="2 3">HHB10207 ss-3</strain>
    </source>
</reference>
<organism evidence="2 3">
    <name type="scientific">Sistotremastrum suecicum HHB10207 ss-3</name>
    <dbReference type="NCBI Taxonomy" id="1314776"/>
    <lineage>
        <taxon>Eukaryota</taxon>
        <taxon>Fungi</taxon>
        <taxon>Dikarya</taxon>
        <taxon>Basidiomycota</taxon>
        <taxon>Agaricomycotina</taxon>
        <taxon>Agaricomycetes</taxon>
        <taxon>Sistotremastrales</taxon>
        <taxon>Sistotremastraceae</taxon>
        <taxon>Sistotremastrum</taxon>
    </lineage>
</organism>
<sequence length="201" mass="22331">MLRNHIDENNLSLSQAAGHQAATRADMKDLPYGIPMPRPWGQLTASEKQKVIDEAMTHIRNNQLYGERYAATCVVTFVASVVPIEVGEGVADYVHSKENSNLQLATILPTLSTDDDPTENPHILRMERTFRQFARQWYANLDVEVQGEGSDSDAQSVADSEQADGEADGEIDQVAINELRLAWRARRLALIQQGLGEQVTD</sequence>
<name>A0A165ZR59_9AGAM</name>
<dbReference type="Proteomes" id="UP000076798">
    <property type="component" value="Unassembled WGS sequence"/>
</dbReference>
<dbReference type="EMBL" id="KV428176">
    <property type="protein sequence ID" value="KZT34555.1"/>
    <property type="molecule type" value="Genomic_DNA"/>
</dbReference>
<feature type="region of interest" description="Disordered" evidence="1">
    <location>
        <begin position="148"/>
        <end position="168"/>
    </location>
</feature>
<dbReference type="AlphaFoldDB" id="A0A165ZR59"/>
<protein>
    <submittedName>
        <fullName evidence="2">Uncharacterized protein</fullName>
    </submittedName>
</protein>
<keyword evidence="3" id="KW-1185">Reference proteome</keyword>